<keyword evidence="3" id="KW-1185">Reference proteome</keyword>
<proteinExistence type="predicted"/>
<comment type="caution">
    <text evidence="2">The sequence shown here is derived from an EMBL/GenBank/DDBJ whole genome shotgun (WGS) entry which is preliminary data.</text>
</comment>
<accession>A0A9N7V4V0</accession>
<dbReference type="EMBL" id="CADEAL010003290">
    <property type="protein sequence ID" value="CAB1444121.1"/>
    <property type="molecule type" value="Genomic_DNA"/>
</dbReference>
<feature type="compositionally biased region" description="Pro residues" evidence="1">
    <location>
        <begin position="161"/>
        <end position="170"/>
    </location>
</feature>
<dbReference type="Proteomes" id="UP001153269">
    <property type="component" value="Unassembled WGS sequence"/>
</dbReference>
<evidence type="ECO:0000313" key="2">
    <source>
        <dbReference type="EMBL" id="CAB1444121.1"/>
    </source>
</evidence>
<feature type="region of interest" description="Disordered" evidence="1">
    <location>
        <begin position="66"/>
        <end position="119"/>
    </location>
</feature>
<gene>
    <name evidence="2" type="ORF">PLEPLA_LOCUS31837</name>
</gene>
<name>A0A9N7V4V0_PLEPL</name>
<feature type="region of interest" description="Disordered" evidence="1">
    <location>
        <begin position="161"/>
        <end position="185"/>
    </location>
</feature>
<sequence length="185" mass="20045">MLNVCTSWAAAAVVWSGAISRRSIHALGLQGAVVLGARYQAQRTLRRALTTQRVIASSHKGSIAQERLADSCGSGPATVGSRSPGAPFHPPGDTCTGHKSHRSPILRGHEQRKREERDVVQNCGPDRERQWCRGAVTPLSVSSSPSPPLFLSLYPLPPVFVTQPPPPPPAAQVEALQLEERRQRR</sequence>
<evidence type="ECO:0000313" key="3">
    <source>
        <dbReference type="Proteomes" id="UP001153269"/>
    </source>
</evidence>
<feature type="compositionally biased region" description="Basic and acidic residues" evidence="1">
    <location>
        <begin position="107"/>
        <end position="119"/>
    </location>
</feature>
<reference evidence="2" key="1">
    <citation type="submission" date="2020-03" db="EMBL/GenBank/DDBJ databases">
        <authorList>
            <person name="Weist P."/>
        </authorList>
    </citation>
    <scope>NUCLEOTIDE SEQUENCE</scope>
</reference>
<evidence type="ECO:0000256" key="1">
    <source>
        <dbReference type="SAM" id="MobiDB-lite"/>
    </source>
</evidence>
<organism evidence="2 3">
    <name type="scientific">Pleuronectes platessa</name>
    <name type="common">European plaice</name>
    <dbReference type="NCBI Taxonomy" id="8262"/>
    <lineage>
        <taxon>Eukaryota</taxon>
        <taxon>Metazoa</taxon>
        <taxon>Chordata</taxon>
        <taxon>Craniata</taxon>
        <taxon>Vertebrata</taxon>
        <taxon>Euteleostomi</taxon>
        <taxon>Actinopterygii</taxon>
        <taxon>Neopterygii</taxon>
        <taxon>Teleostei</taxon>
        <taxon>Neoteleostei</taxon>
        <taxon>Acanthomorphata</taxon>
        <taxon>Carangaria</taxon>
        <taxon>Pleuronectiformes</taxon>
        <taxon>Pleuronectoidei</taxon>
        <taxon>Pleuronectidae</taxon>
        <taxon>Pleuronectes</taxon>
    </lineage>
</organism>
<protein>
    <submittedName>
        <fullName evidence="2">Uncharacterized protein</fullName>
    </submittedName>
</protein>
<dbReference type="AlphaFoldDB" id="A0A9N7V4V0"/>